<dbReference type="EMBL" id="CP003130">
    <property type="protein sequence ID" value="AEU35710.1"/>
    <property type="molecule type" value="Genomic_DNA"/>
</dbReference>
<dbReference type="InterPro" id="IPR016161">
    <property type="entry name" value="Ald_DH/histidinol_DH"/>
</dbReference>
<evidence type="ECO:0000256" key="2">
    <source>
        <dbReference type="ARBA" id="ARBA00023002"/>
    </source>
</evidence>
<dbReference type="KEGG" id="gma:AciX8_1367"/>
<dbReference type="SUPFAM" id="SSF53720">
    <property type="entry name" value="ALDH-like"/>
    <property type="match status" value="1"/>
</dbReference>
<accession>G8NZZ4</accession>
<dbReference type="AlphaFoldDB" id="G8NZZ4"/>
<dbReference type="STRING" id="682795.AciX8_1367"/>
<feature type="domain" description="Aldehyde dehydrogenase" evidence="4">
    <location>
        <begin position="34"/>
        <end position="498"/>
    </location>
</feature>
<dbReference type="InterPro" id="IPR016162">
    <property type="entry name" value="Ald_DH_N"/>
</dbReference>
<protein>
    <recommendedName>
        <fullName evidence="1">methylmalonate-semialdehyde dehydrogenase (CoA acylating)</fullName>
        <ecNumber evidence="1">1.2.1.27</ecNumber>
    </recommendedName>
</protein>
<dbReference type="OrthoDB" id="9762913at2"/>
<dbReference type="PANTHER" id="PTHR43866">
    <property type="entry name" value="MALONATE-SEMIALDEHYDE DEHYDROGENASE"/>
    <property type="match status" value="1"/>
</dbReference>
<dbReference type="eggNOG" id="COG1012">
    <property type="taxonomic scope" value="Bacteria"/>
</dbReference>
<dbReference type="EC" id="1.2.1.27" evidence="1"/>
<dbReference type="InterPro" id="IPR016160">
    <property type="entry name" value="Ald_DH_CS_CYS"/>
</dbReference>
<dbReference type="FunFam" id="3.40.309.10:FF:000002">
    <property type="entry name" value="Methylmalonate-semialdehyde dehydrogenase (Acylating)"/>
    <property type="match status" value="1"/>
</dbReference>
<proteinExistence type="predicted"/>
<sequence length="518" mass="55623">MSAAIASPLPTRSSTIDIREITHWISGTAVRGTSGRFADVYHPASGKVQAHVPLASNAEVDKAVQAAAAAFPEWSSSPPLRRARVLFRFREIYERRLDEVAALLNREHGKVFSDAKGEATRGLEVVEFATGIPQLLKGEFTEQVGTGIDSWSMRQPLGVVAGITPFNFPAMVPMWMFPIALACGNTFVLKPSERDPSASILLAEMLKEAGLPDGVFNVVHGDKSAVDAILAHPTIQAVSFVGSTPIAEYVYREGTKHGKRVQALGGAKNHMIVMPDADLDQAADALAGAAYGSAGERCMAISIAVTVGHQTADTLIEKLKTRISNLRVGDGAQDASTGEADLGPLVTKNHLDKVTTYVELGTTEGAELVVDGRQGALPQGDGFFLGACLFDHVKPEMRIYKEEIFGPVLGVVRVNNFETALQLINDHEFGNGTALFTRDGDTARDFARRVQAGMVGINVPIPVPMAFHSFGGWKRSLFGDHAVHGPEGVRFYTRIKTVTARWPTGIRTGVDTTMPTLG</sequence>
<keyword evidence="3" id="KW-0520">NAD</keyword>
<dbReference type="PANTHER" id="PTHR43866:SF4">
    <property type="entry name" value="MALONATE-SEMIALDEHYDE DEHYDROGENASE"/>
    <property type="match status" value="1"/>
</dbReference>
<reference evidence="5 6" key="1">
    <citation type="submission" date="2011-11" db="EMBL/GenBank/DDBJ databases">
        <title>Complete sequence of Granulicella mallensis MP5ACTX8.</title>
        <authorList>
            <consortium name="US DOE Joint Genome Institute"/>
            <person name="Lucas S."/>
            <person name="Copeland A."/>
            <person name="Lapidus A."/>
            <person name="Cheng J.-F."/>
            <person name="Goodwin L."/>
            <person name="Pitluck S."/>
            <person name="Peters L."/>
            <person name="Lu M."/>
            <person name="Detter J.C."/>
            <person name="Han C."/>
            <person name="Tapia R."/>
            <person name="Land M."/>
            <person name="Hauser L."/>
            <person name="Kyrpides N."/>
            <person name="Ivanova N."/>
            <person name="Mikhailova N."/>
            <person name="Pagani I."/>
            <person name="Rawat S."/>
            <person name="Mannisto M."/>
            <person name="Haggblom M."/>
            <person name="Woyke T."/>
        </authorList>
    </citation>
    <scope>NUCLEOTIDE SEQUENCE [LARGE SCALE GENOMIC DNA]</scope>
    <source>
        <strain evidence="6">ATCC BAA-1857 / DSM 23137 / MP5ACTX8</strain>
    </source>
</reference>
<dbReference type="Gene3D" id="3.40.309.10">
    <property type="entry name" value="Aldehyde Dehydrogenase, Chain A, domain 2"/>
    <property type="match status" value="1"/>
</dbReference>
<dbReference type="RefSeq" id="WP_014264590.1">
    <property type="nucleotide sequence ID" value="NC_016631.1"/>
</dbReference>
<name>G8NZZ4_GRAMM</name>
<evidence type="ECO:0000259" key="4">
    <source>
        <dbReference type="Pfam" id="PF00171"/>
    </source>
</evidence>
<dbReference type="Gene3D" id="3.40.605.10">
    <property type="entry name" value="Aldehyde Dehydrogenase, Chain A, domain 1"/>
    <property type="match status" value="1"/>
</dbReference>
<gene>
    <name evidence="5" type="ordered locus">AciX8_1367</name>
</gene>
<dbReference type="InterPro" id="IPR010061">
    <property type="entry name" value="MeMal-semiAld_DH"/>
</dbReference>
<dbReference type="CDD" id="cd07085">
    <property type="entry name" value="ALDH_F6_MMSDH"/>
    <property type="match status" value="1"/>
</dbReference>
<dbReference type="GO" id="GO:0004491">
    <property type="term" value="F:methylmalonate-semialdehyde dehydrogenase (acylating, NAD) activity"/>
    <property type="evidence" value="ECO:0007669"/>
    <property type="project" value="UniProtKB-EC"/>
</dbReference>
<keyword evidence="6" id="KW-1185">Reference proteome</keyword>
<organism evidence="5 6">
    <name type="scientific">Granulicella mallensis (strain ATCC BAA-1857 / DSM 23137 / MP5ACTX8)</name>
    <dbReference type="NCBI Taxonomy" id="682795"/>
    <lineage>
        <taxon>Bacteria</taxon>
        <taxon>Pseudomonadati</taxon>
        <taxon>Acidobacteriota</taxon>
        <taxon>Terriglobia</taxon>
        <taxon>Terriglobales</taxon>
        <taxon>Acidobacteriaceae</taxon>
        <taxon>Granulicella</taxon>
    </lineage>
</organism>
<dbReference type="Proteomes" id="UP000007113">
    <property type="component" value="Chromosome"/>
</dbReference>
<evidence type="ECO:0000313" key="6">
    <source>
        <dbReference type="Proteomes" id="UP000007113"/>
    </source>
</evidence>
<dbReference type="NCBIfam" id="TIGR01722">
    <property type="entry name" value="MMSDH"/>
    <property type="match status" value="1"/>
</dbReference>
<keyword evidence="2 5" id="KW-0560">Oxidoreductase</keyword>
<evidence type="ECO:0000256" key="1">
    <source>
        <dbReference type="ARBA" id="ARBA00013048"/>
    </source>
</evidence>
<dbReference type="PROSITE" id="PS00070">
    <property type="entry name" value="ALDEHYDE_DEHYDR_CYS"/>
    <property type="match status" value="1"/>
</dbReference>
<dbReference type="GO" id="GO:0006210">
    <property type="term" value="P:thymine catabolic process"/>
    <property type="evidence" value="ECO:0007669"/>
    <property type="project" value="TreeGrafter"/>
</dbReference>
<evidence type="ECO:0000256" key="3">
    <source>
        <dbReference type="ARBA" id="ARBA00023027"/>
    </source>
</evidence>
<dbReference type="InterPro" id="IPR016163">
    <property type="entry name" value="Ald_DH_C"/>
</dbReference>
<evidence type="ECO:0000313" key="5">
    <source>
        <dbReference type="EMBL" id="AEU35710.1"/>
    </source>
</evidence>
<dbReference type="InterPro" id="IPR015590">
    <property type="entry name" value="Aldehyde_DH_dom"/>
</dbReference>
<dbReference type="FunFam" id="3.40.605.10:FF:000003">
    <property type="entry name" value="Methylmalonate-semialdehyde dehydrogenase [acylating]"/>
    <property type="match status" value="1"/>
</dbReference>
<dbReference type="Pfam" id="PF00171">
    <property type="entry name" value="Aldedh"/>
    <property type="match status" value="1"/>
</dbReference>
<dbReference type="HOGENOM" id="CLU_005391_1_10_0"/>
<dbReference type="GO" id="GO:0006574">
    <property type="term" value="P:L-valine catabolic process"/>
    <property type="evidence" value="ECO:0007669"/>
    <property type="project" value="TreeGrafter"/>
</dbReference>